<dbReference type="PRINTS" id="PR00032">
    <property type="entry name" value="HTHARAC"/>
</dbReference>
<evidence type="ECO:0000313" key="6">
    <source>
        <dbReference type="Proteomes" id="UP000823960"/>
    </source>
</evidence>
<dbReference type="InterPro" id="IPR018060">
    <property type="entry name" value="HTH_AraC"/>
</dbReference>
<evidence type="ECO:0000313" key="5">
    <source>
        <dbReference type="EMBL" id="HIV11074.1"/>
    </source>
</evidence>
<comment type="caution">
    <text evidence="5">The sequence shown here is derived from an EMBL/GenBank/DDBJ whole genome shotgun (WGS) entry which is preliminary data.</text>
</comment>
<dbReference type="PANTHER" id="PTHR43280">
    <property type="entry name" value="ARAC-FAMILY TRANSCRIPTIONAL REGULATOR"/>
    <property type="match status" value="1"/>
</dbReference>
<reference evidence="5" key="2">
    <citation type="journal article" date="2021" name="PeerJ">
        <title>Extensive microbial diversity within the chicken gut microbiome revealed by metagenomics and culture.</title>
        <authorList>
            <person name="Gilroy R."/>
            <person name="Ravi A."/>
            <person name="Getino M."/>
            <person name="Pursley I."/>
            <person name="Horton D.L."/>
            <person name="Alikhan N.F."/>
            <person name="Baker D."/>
            <person name="Gharbi K."/>
            <person name="Hall N."/>
            <person name="Watson M."/>
            <person name="Adriaenssens E.M."/>
            <person name="Foster-Nyarko E."/>
            <person name="Jarju S."/>
            <person name="Secka A."/>
            <person name="Antonio M."/>
            <person name="Oren A."/>
            <person name="Chaudhuri R.R."/>
            <person name="La Ragione R."/>
            <person name="Hildebrand F."/>
            <person name="Pallen M.J."/>
        </authorList>
    </citation>
    <scope>NUCLEOTIDE SEQUENCE</scope>
    <source>
        <strain evidence="5">1370</strain>
    </source>
</reference>
<dbReference type="InterPro" id="IPR014710">
    <property type="entry name" value="RmlC-like_jellyroll"/>
</dbReference>
<dbReference type="InterPro" id="IPR018062">
    <property type="entry name" value="HTH_AraC-typ_CS"/>
</dbReference>
<reference evidence="5" key="1">
    <citation type="submission" date="2020-10" db="EMBL/GenBank/DDBJ databases">
        <authorList>
            <person name="Gilroy R."/>
        </authorList>
    </citation>
    <scope>NUCLEOTIDE SEQUENCE</scope>
    <source>
        <strain evidence="5">1370</strain>
    </source>
</reference>
<dbReference type="PROSITE" id="PS00041">
    <property type="entry name" value="HTH_ARAC_FAMILY_1"/>
    <property type="match status" value="1"/>
</dbReference>
<dbReference type="Pfam" id="PF07883">
    <property type="entry name" value="Cupin_2"/>
    <property type="match status" value="1"/>
</dbReference>
<keyword evidence="2" id="KW-0238">DNA-binding</keyword>
<dbReference type="Proteomes" id="UP000823960">
    <property type="component" value="Unassembled WGS sequence"/>
</dbReference>
<dbReference type="SUPFAM" id="SSF46689">
    <property type="entry name" value="Homeodomain-like"/>
    <property type="match status" value="1"/>
</dbReference>
<dbReference type="Gene3D" id="1.10.10.60">
    <property type="entry name" value="Homeodomain-like"/>
    <property type="match status" value="2"/>
</dbReference>
<sequence>MSAGFKYEDWSDGVVTYGVIAFPTRKMTSHMHIHSQVELVLVERGELDAIVDDQHFFIREGEGILICPHVTHRLKSDSEETLSNHLIFSTEFIPDFKNFFESAKVPYVRIRNDSCPDFARAQIGFLEQHVKTYSYGKTVLKGMLTVLLSGIMPAYSGVDFEKYSDRSQGFEICRQLLMYVDSNISQDLSLEKISKAMNIVPSYVSMVFSRNFKISLNSYITKKRISLAKSLLSSSHKSITEIAFESGFSSIRSFNRRFRESEDMTPSEYRSSFMKQSS</sequence>
<dbReference type="InterPro" id="IPR009057">
    <property type="entry name" value="Homeodomain-like_sf"/>
</dbReference>
<dbReference type="EMBL" id="DVOL01000072">
    <property type="protein sequence ID" value="HIV11074.1"/>
    <property type="molecule type" value="Genomic_DNA"/>
</dbReference>
<protein>
    <submittedName>
        <fullName evidence="5">Helix-turn-helix transcriptional regulator</fullName>
    </submittedName>
</protein>
<evidence type="ECO:0000256" key="1">
    <source>
        <dbReference type="ARBA" id="ARBA00023015"/>
    </source>
</evidence>
<dbReference type="AlphaFoldDB" id="A0A9D1NQJ6"/>
<dbReference type="Gene3D" id="2.60.120.10">
    <property type="entry name" value="Jelly Rolls"/>
    <property type="match status" value="1"/>
</dbReference>
<accession>A0A9D1NQJ6</accession>
<evidence type="ECO:0000256" key="2">
    <source>
        <dbReference type="ARBA" id="ARBA00023125"/>
    </source>
</evidence>
<dbReference type="SMART" id="SM00342">
    <property type="entry name" value="HTH_ARAC"/>
    <property type="match status" value="1"/>
</dbReference>
<dbReference type="InterPro" id="IPR013096">
    <property type="entry name" value="Cupin_2"/>
</dbReference>
<keyword evidence="3" id="KW-0804">Transcription</keyword>
<dbReference type="GO" id="GO:0003700">
    <property type="term" value="F:DNA-binding transcription factor activity"/>
    <property type="evidence" value="ECO:0007669"/>
    <property type="project" value="InterPro"/>
</dbReference>
<gene>
    <name evidence="5" type="ORF">IAD28_05230</name>
</gene>
<dbReference type="InterPro" id="IPR020449">
    <property type="entry name" value="Tscrpt_reg_AraC-type_HTH"/>
</dbReference>
<proteinExistence type="predicted"/>
<dbReference type="PROSITE" id="PS01124">
    <property type="entry name" value="HTH_ARAC_FAMILY_2"/>
    <property type="match status" value="1"/>
</dbReference>
<name>A0A9D1NQJ6_9FIRM</name>
<organism evidence="5 6">
    <name type="scientific">Candidatus Faeciplasma avium</name>
    <dbReference type="NCBI Taxonomy" id="2840798"/>
    <lineage>
        <taxon>Bacteria</taxon>
        <taxon>Bacillati</taxon>
        <taxon>Bacillota</taxon>
        <taxon>Clostridia</taxon>
        <taxon>Eubacteriales</taxon>
        <taxon>Oscillospiraceae</taxon>
        <taxon>Oscillospiraceae incertae sedis</taxon>
        <taxon>Candidatus Faeciplasma</taxon>
    </lineage>
</organism>
<evidence type="ECO:0000259" key="4">
    <source>
        <dbReference type="PROSITE" id="PS01124"/>
    </source>
</evidence>
<dbReference type="GO" id="GO:0043565">
    <property type="term" value="F:sequence-specific DNA binding"/>
    <property type="evidence" value="ECO:0007669"/>
    <property type="project" value="InterPro"/>
</dbReference>
<dbReference type="Pfam" id="PF12833">
    <property type="entry name" value="HTH_18"/>
    <property type="match status" value="1"/>
</dbReference>
<evidence type="ECO:0000256" key="3">
    <source>
        <dbReference type="ARBA" id="ARBA00023163"/>
    </source>
</evidence>
<dbReference type="PANTHER" id="PTHR43280:SF27">
    <property type="entry name" value="TRANSCRIPTIONAL REGULATOR MTLR"/>
    <property type="match status" value="1"/>
</dbReference>
<dbReference type="InterPro" id="IPR011051">
    <property type="entry name" value="RmlC_Cupin_sf"/>
</dbReference>
<feature type="domain" description="HTH araC/xylS-type" evidence="4">
    <location>
        <begin position="174"/>
        <end position="272"/>
    </location>
</feature>
<keyword evidence="1" id="KW-0805">Transcription regulation</keyword>
<dbReference type="SUPFAM" id="SSF51182">
    <property type="entry name" value="RmlC-like cupins"/>
    <property type="match status" value="1"/>
</dbReference>